<gene>
    <name evidence="14" type="ORF">DB31_1396</name>
</gene>
<dbReference type="SUPFAM" id="SSF53850">
    <property type="entry name" value="Periplasmic binding protein-like II"/>
    <property type="match status" value="1"/>
</dbReference>
<dbReference type="GO" id="GO:0009228">
    <property type="term" value="P:thiamine biosynthetic process"/>
    <property type="evidence" value="ECO:0007669"/>
    <property type="project" value="UniProtKB-KW"/>
</dbReference>
<keyword evidence="7" id="KW-0663">Pyridoxal phosphate</keyword>
<dbReference type="GO" id="GO:0016740">
    <property type="term" value="F:transferase activity"/>
    <property type="evidence" value="ECO:0007669"/>
    <property type="project" value="UniProtKB-KW"/>
</dbReference>
<dbReference type="PANTHER" id="PTHR31528">
    <property type="entry name" value="4-AMINO-5-HYDROXYMETHYL-2-METHYLPYRIMIDINE PHOSPHATE SYNTHASE THI11-RELATED"/>
    <property type="match status" value="1"/>
</dbReference>
<comment type="catalytic activity">
    <reaction evidence="11">
        <text>N(6)-(pyridoxal phosphate)-L-lysyl-[4-amino-5-hydroxymethyl-2-methylpyrimidine phosphate synthase] + L-histidyl-[4-amino-5-hydroxymethyl-2-methylpyrimidine phosphate synthase] + 2 Fe(3+) + 4 H2O = L-lysyl-[4-amino-5-hydroxymethyl-2-methylpyrimidine phosphate synthase] + (2S)-2-amino-5-hydroxy-4-oxopentanoyl-[4-amino-5-hydroxymethyl-2-methylpyrimidine phosphate synthase] + 4-amino-2-methyl-5-(phosphooxymethyl)pyrimidine + 3-oxopropanoate + 2 Fe(2+) + 2 H(+)</text>
        <dbReference type="Rhea" id="RHEA:65756"/>
        <dbReference type="Rhea" id="RHEA-COMP:16892"/>
        <dbReference type="Rhea" id="RHEA-COMP:16893"/>
        <dbReference type="Rhea" id="RHEA-COMP:16894"/>
        <dbReference type="Rhea" id="RHEA-COMP:16895"/>
        <dbReference type="ChEBI" id="CHEBI:15377"/>
        <dbReference type="ChEBI" id="CHEBI:15378"/>
        <dbReference type="ChEBI" id="CHEBI:29033"/>
        <dbReference type="ChEBI" id="CHEBI:29034"/>
        <dbReference type="ChEBI" id="CHEBI:29969"/>
        <dbReference type="ChEBI" id="CHEBI:29979"/>
        <dbReference type="ChEBI" id="CHEBI:33190"/>
        <dbReference type="ChEBI" id="CHEBI:58354"/>
        <dbReference type="ChEBI" id="CHEBI:143915"/>
        <dbReference type="ChEBI" id="CHEBI:157692"/>
    </reaction>
    <physiologicalReaction direction="left-to-right" evidence="11">
        <dbReference type="Rhea" id="RHEA:65757"/>
    </physiologicalReaction>
</comment>
<comment type="subunit">
    <text evidence="4">Homodimer.</text>
</comment>
<proteinExistence type="inferred from homology"/>
<dbReference type="GO" id="GO:0046872">
    <property type="term" value="F:metal ion binding"/>
    <property type="evidence" value="ECO:0007669"/>
    <property type="project" value="UniProtKB-KW"/>
</dbReference>
<accession>A0A085WC67</accession>
<keyword evidence="15" id="KW-1185">Reference proteome</keyword>
<dbReference type="InterPro" id="IPR015168">
    <property type="entry name" value="SsuA/THI5"/>
</dbReference>
<keyword evidence="9" id="KW-0408">Iron</keyword>
<evidence type="ECO:0000256" key="7">
    <source>
        <dbReference type="ARBA" id="ARBA00022898"/>
    </source>
</evidence>
<sequence>MWGCSKDKTEPVSAGQTASGTAATKPAPAKVKLALDWVPEPEFGGFYAAREIGAFARHELEVEILGGGAGAPVAQMVATGQADFGTTSADSVLTARARGVDLVPLFATYQTTPHALMAHASKGFTSMAQVLTSGSTVALEPGLAYAQFLKKKYGFDKVKIVPYDGGVARFLADKDFVQQCFLTSEPLAAKKQGGDPVLFKVADEGFNPYATVVVTRGELLKQQPERVRAFVDAVREGWRAYLDNPKQANDVMAKLNTTMDAETFARVAETQKPLIETDETRAKGLGAMSRERWETLGQQLVDLGIIEKTPPVDEYLRPEFLGAPAPAPAK</sequence>
<comment type="pathway">
    <text evidence="2">Cofactor biosynthesis; thiamine diphosphate biosynthesis.</text>
</comment>
<dbReference type="AlphaFoldDB" id="A0A085WC67"/>
<evidence type="ECO:0000256" key="4">
    <source>
        <dbReference type="ARBA" id="ARBA00011738"/>
    </source>
</evidence>
<reference evidence="14 15" key="1">
    <citation type="submission" date="2014-04" db="EMBL/GenBank/DDBJ databases">
        <title>Genome assembly of Hyalangium minutum DSM 14724.</title>
        <authorList>
            <person name="Sharma G."/>
            <person name="Subramanian S."/>
        </authorList>
    </citation>
    <scope>NUCLEOTIDE SEQUENCE [LARGE SCALE GENOMIC DNA]</scope>
    <source>
        <strain evidence="14 15">DSM 14724</strain>
    </source>
</reference>
<dbReference type="STRING" id="394096.DB31_1396"/>
<organism evidence="14 15">
    <name type="scientific">Hyalangium minutum</name>
    <dbReference type="NCBI Taxonomy" id="394096"/>
    <lineage>
        <taxon>Bacteria</taxon>
        <taxon>Pseudomonadati</taxon>
        <taxon>Myxococcota</taxon>
        <taxon>Myxococcia</taxon>
        <taxon>Myxococcales</taxon>
        <taxon>Cystobacterineae</taxon>
        <taxon>Archangiaceae</taxon>
        <taxon>Hyalangium</taxon>
    </lineage>
</organism>
<dbReference type="PANTHER" id="PTHR31528:SF1">
    <property type="entry name" value="4-AMINO-5-HYDROXYMETHYL-2-METHYLPYRIMIDINE PHOSPHATE SYNTHASE THI11-RELATED"/>
    <property type="match status" value="1"/>
</dbReference>
<feature type="region of interest" description="Disordered" evidence="12">
    <location>
        <begin position="1"/>
        <end position="25"/>
    </location>
</feature>
<feature type="domain" description="SsuA/THI5-like" evidence="13">
    <location>
        <begin position="41"/>
        <end position="248"/>
    </location>
</feature>
<feature type="compositionally biased region" description="Basic and acidic residues" evidence="12">
    <location>
        <begin position="1"/>
        <end position="10"/>
    </location>
</feature>
<comment type="caution">
    <text evidence="14">The sequence shown here is derived from an EMBL/GenBank/DDBJ whole genome shotgun (WGS) entry which is preliminary data.</text>
</comment>
<keyword evidence="6" id="KW-0479">Metal-binding</keyword>
<keyword evidence="5" id="KW-0808">Transferase</keyword>
<dbReference type="PATRIC" id="fig|394096.3.peg.5733"/>
<evidence type="ECO:0000256" key="5">
    <source>
        <dbReference type="ARBA" id="ARBA00022679"/>
    </source>
</evidence>
<evidence type="ECO:0000256" key="2">
    <source>
        <dbReference type="ARBA" id="ARBA00004948"/>
    </source>
</evidence>
<dbReference type="Pfam" id="PF09084">
    <property type="entry name" value="NMT1"/>
    <property type="match status" value="1"/>
</dbReference>
<dbReference type="Gene3D" id="3.40.190.10">
    <property type="entry name" value="Periplasmic binding protein-like II"/>
    <property type="match status" value="2"/>
</dbReference>
<evidence type="ECO:0000256" key="11">
    <source>
        <dbReference type="ARBA" id="ARBA00048179"/>
    </source>
</evidence>
<dbReference type="Proteomes" id="UP000028725">
    <property type="component" value="Unassembled WGS sequence"/>
</dbReference>
<protein>
    <recommendedName>
        <fullName evidence="10">Thiamine pyrimidine synthase</fullName>
    </recommendedName>
</protein>
<evidence type="ECO:0000256" key="1">
    <source>
        <dbReference type="ARBA" id="ARBA00003469"/>
    </source>
</evidence>
<feature type="compositionally biased region" description="Low complexity" evidence="12">
    <location>
        <begin position="13"/>
        <end position="25"/>
    </location>
</feature>
<evidence type="ECO:0000256" key="8">
    <source>
        <dbReference type="ARBA" id="ARBA00022977"/>
    </source>
</evidence>
<comment type="similarity">
    <text evidence="3">Belongs to the NMT1/THI5 family.</text>
</comment>
<name>A0A085WC67_9BACT</name>
<dbReference type="InterPro" id="IPR027939">
    <property type="entry name" value="NMT1/THI5"/>
</dbReference>
<evidence type="ECO:0000256" key="12">
    <source>
        <dbReference type="SAM" id="MobiDB-lite"/>
    </source>
</evidence>
<evidence type="ECO:0000313" key="15">
    <source>
        <dbReference type="Proteomes" id="UP000028725"/>
    </source>
</evidence>
<dbReference type="EMBL" id="JMCB01000012">
    <property type="protein sequence ID" value="KFE65280.1"/>
    <property type="molecule type" value="Genomic_DNA"/>
</dbReference>
<evidence type="ECO:0000256" key="9">
    <source>
        <dbReference type="ARBA" id="ARBA00023004"/>
    </source>
</evidence>
<evidence type="ECO:0000256" key="3">
    <source>
        <dbReference type="ARBA" id="ARBA00009406"/>
    </source>
</evidence>
<evidence type="ECO:0000256" key="10">
    <source>
        <dbReference type="ARBA" id="ARBA00033171"/>
    </source>
</evidence>
<evidence type="ECO:0000259" key="13">
    <source>
        <dbReference type="Pfam" id="PF09084"/>
    </source>
</evidence>
<keyword evidence="8" id="KW-0784">Thiamine biosynthesis</keyword>
<evidence type="ECO:0000256" key="6">
    <source>
        <dbReference type="ARBA" id="ARBA00022723"/>
    </source>
</evidence>
<comment type="function">
    <text evidence="1">Responsible for the formation of the pyrimidine heterocycle in the thiamine biosynthesis pathway. Catalyzes the formation of hydroxymethylpyrimidine phosphate (HMP-P) from histidine and pyridoxal phosphate (PLP). The protein uses PLP and the active site histidine to form HMP-P, generating an inactive enzyme. The enzyme can only undergo a single turnover, which suggests it is a suicide enzyme.</text>
</comment>
<evidence type="ECO:0000313" key="14">
    <source>
        <dbReference type="EMBL" id="KFE65280.1"/>
    </source>
</evidence>